<name>A0ABN9RI49_9DINO</name>
<evidence type="ECO:0000313" key="1">
    <source>
        <dbReference type="EMBL" id="CAK0818503.1"/>
    </source>
</evidence>
<gene>
    <name evidence="1" type="ORF">PCOR1329_LOCUS20755</name>
</gene>
<keyword evidence="2" id="KW-1185">Reference proteome</keyword>
<reference evidence="1" key="1">
    <citation type="submission" date="2023-10" db="EMBL/GenBank/DDBJ databases">
        <authorList>
            <person name="Chen Y."/>
            <person name="Shah S."/>
            <person name="Dougan E. K."/>
            <person name="Thang M."/>
            <person name="Chan C."/>
        </authorList>
    </citation>
    <scope>NUCLEOTIDE SEQUENCE [LARGE SCALE GENOMIC DNA]</scope>
</reference>
<organism evidence="1 2">
    <name type="scientific">Prorocentrum cordatum</name>
    <dbReference type="NCBI Taxonomy" id="2364126"/>
    <lineage>
        <taxon>Eukaryota</taxon>
        <taxon>Sar</taxon>
        <taxon>Alveolata</taxon>
        <taxon>Dinophyceae</taxon>
        <taxon>Prorocentrales</taxon>
        <taxon>Prorocentraceae</taxon>
        <taxon>Prorocentrum</taxon>
    </lineage>
</organism>
<sequence length="82" mass="8948">GGLTAVDTVLSVHMNPDKIKTLIEAPLEELPAYGPRGLSLPTIEDIECATEDLDFLKARPSNSREGIGSAWRARDPDLLDFK</sequence>
<evidence type="ECO:0000313" key="2">
    <source>
        <dbReference type="Proteomes" id="UP001189429"/>
    </source>
</evidence>
<proteinExistence type="predicted"/>
<accession>A0ABN9RI49</accession>
<dbReference type="EMBL" id="CAUYUJ010006741">
    <property type="protein sequence ID" value="CAK0818503.1"/>
    <property type="molecule type" value="Genomic_DNA"/>
</dbReference>
<dbReference type="Proteomes" id="UP001189429">
    <property type="component" value="Unassembled WGS sequence"/>
</dbReference>
<comment type="caution">
    <text evidence="1">The sequence shown here is derived from an EMBL/GenBank/DDBJ whole genome shotgun (WGS) entry which is preliminary data.</text>
</comment>
<feature type="non-terminal residue" evidence="1">
    <location>
        <position position="82"/>
    </location>
</feature>
<protein>
    <submittedName>
        <fullName evidence="1">Uncharacterized protein</fullName>
    </submittedName>
</protein>
<feature type="non-terminal residue" evidence="1">
    <location>
        <position position="1"/>
    </location>
</feature>